<proteinExistence type="predicted"/>
<dbReference type="STRING" id="886293.Sinac_0558"/>
<organism evidence="1 2">
    <name type="scientific">Singulisphaera acidiphila (strain ATCC BAA-1392 / DSM 18658 / VKM B-2454 / MOB10)</name>
    <dbReference type="NCBI Taxonomy" id="886293"/>
    <lineage>
        <taxon>Bacteria</taxon>
        <taxon>Pseudomonadati</taxon>
        <taxon>Planctomycetota</taxon>
        <taxon>Planctomycetia</taxon>
        <taxon>Isosphaerales</taxon>
        <taxon>Isosphaeraceae</taxon>
        <taxon>Singulisphaera</taxon>
    </lineage>
</organism>
<dbReference type="Proteomes" id="UP000010798">
    <property type="component" value="Chromosome"/>
</dbReference>
<dbReference type="AlphaFoldDB" id="L0D6X1"/>
<keyword evidence="2" id="KW-1185">Reference proteome</keyword>
<protein>
    <submittedName>
        <fullName evidence="1">Uncharacterized protein</fullName>
    </submittedName>
</protein>
<evidence type="ECO:0000313" key="1">
    <source>
        <dbReference type="EMBL" id="AGA24982.1"/>
    </source>
</evidence>
<dbReference type="EMBL" id="CP003364">
    <property type="protein sequence ID" value="AGA24982.1"/>
    <property type="molecule type" value="Genomic_DNA"/>
</dbReference>
<name>L0D6X1_SINAD</name>
<dbReference type="KEGG" id="saci:Sinac_0558"/>
<dbReference type="HOGENOM" id="CLU_2865410_0_0_0"/>
<sequence>MKELWVPRVPYSDPVYPTGQGFPAWGPSTEPHGNRKIIKNSGAIRLLGQTLTALEFATPPVATW</sequence>
<evidence type="ECO:0000313" key="2">
    <source>
        <dbReference type="Proteomes" id="UP000010798"/>
    </source>
</evidence>
<gene>
    <name evidence="1" type="ordered locus">Sinac_0558</name>
</gene>
<accession>L0D6X1</accession>
<reference evidence="1 2" key="1">
    <citation type="submission" date="2012-02" db="EMBL/GenBank/DDBJ databases">
        <title>Complete sequence of chromosome of Singulisphaera acidiphila DSM 18658.</title>
        <authorList>
            <consortium name="US DOE Joint Genome Institute (JGI-PGF)"/>
            <person name="Lucas S."/>
            <person name="Copeland A."/>
            <person name="Lapidus A."/>
            <person name="Glavina del Rio T."/>
            <person name="Dalin E."/>
            <person name="Tice H."/>
            <person name="Bruce D."/>
            <person name="Goodwin L."/>
            <person name="Pitluck S."/>
            <person name="Peters L."/>
            <person name="Ovchinnikova G."/>
            <person name="Chertkov O."/>
            <person name="Kyrpides N."/>
            <person name="Mavromatis K."/>
            <person name="Ivanova N."/>
            <person name="Brettin T."/>
            <person name="Detter J.C."/>
            <person name="Han C."/>
            <person name="Larimer F."/>
            <person name="Land M."/>
            <person name="Hauser L."/>
            <person name="Markowitz V."/>
            <person name="Cheng J.-F."/>
            <person name="Hugenholtz P."/>
            <person name="Woyke T."/>
            <person name="Wu D."/>
            <person name="Tindall B."/>
            <person name="Pomrenke H."/>
            <person name="Brambilla E."/>
            <person name="Klenk H.-P."/>
            <person name="Eisen J.A."/>
        </authorList>
    </citation>
    <scope>NUCLEOTIDE SEQUENCE [LARGE SCALE GENOMIC DNA]</scope>
    <source>
        <strain evidence="2">ATCC BAA-1392 / DSM 18658 / VKM B-2454 / MOB10</strain>
    </source>
</reference>